<dbReference type="InterPro" id="IPR003812">
    <property type="entry name" value="Fido"/>
</dbReference>
<dbReference type="AlphaFoldDB" id="A0A089J1S3"/>
<dbReference type="Proteomes" id="UP000029409">
    <property type="component" value="Chromosome"/>
</dbReference>
<evidence type="ECO:0000313" key="5">
    <source>
        <dbReference type="Proteomes" id="UP000029409"/>
    </source>
</evidence>
<reference evidence="4 5" key="1">
    <citation type="submission" date="2014-08" db="EMBL/GenBank/DDBJ databases">
        <title>Comparative genomics of the Paenibacillus odorifer group.</title>
        <authorList>
            <person name="den Bakker H.C."/>
            <person name="Tsai Y.-C."/>
            <person name="Martin N."/>
            <person name="Korlach J."/>
            <person name="Wiedmann M."/>
        </authorList>
    </citation>
    <scope>NUCLEOTIDE SEQUENCE [LARGE SCALE GENOMIC DNA]</scope>
    <source>
        <strain evidence="4 5">DSM 1735</strain>
    </source>
</reference>
<dbReference type="KEGG" id="pdu:PDUR_27220"/>
<name>A0A089J1S3_PAEDU</name>
<gene>
    <name evidence="4" type="ORF">PDUR_27220</name>
</gene>
<dbReference type="PANTHER" id="PTHR13504">
    <property type="entry name" value="FIDO DOMAIN-CONTAINING PROTEIN DDB_G0283145"/>
    <property type="match status" value="1"/>
</dbReference>
<feature type="binding site" evidence="2">
    <location>
        <begin position="384"/>
        <end position="391"/>
    </location>
    <ligand>
        <name>ATP</name>
        <dbReference type="ChEBI" id="CHEBI:30616"/>
    </ligand>
</feature>
<dbReference type="eggNOG" id="COG2856">
    <property type="taxonomic scope" value="Bacteria"/>
</dbReference>
<evidence type="ECO:0000256" key="2">
    <source>
        <dbReference type="PIRSR" id="PIRSR640198-2"/>
    </source>
</evidence>
<evidence type="ECO:0000259" key="3">
    <source>
        <dbReference type="PROSITE" id="PS51459"/>
    </source>
</evidence>
<dbReference type="OrthoDB" id="9816277at2"/>
<evidence type="ECO:0000256" key="1">
    <source>
        <dbReference type="PIRSR" id="PIRSR640198-1"/>
    </source>
</evidence>
<evidence type="ECO:0000313" key="4">
    <source>
        <dbReference type="EMBL" id="AIQ15144.1"/>
    </source>
</evidence>
<dbReference type="InterPro" id="IPR010359">
    <property type="entry name" value="IrrE_HExxH"/>
</dbReference>
<feature type="active site" evidence="1">
    <location>
        <position position="380"/>
    </location>
</feature>
<dbReference type="InterPro" id="IPR040198">
    <property type="entry name" value="Fido_containing"/>
</dbReference>
<dbReference type="PROSITE" id="PS51459">
    <property type="entry name" value="FIDO"/>
    <property type="match status" value="1"/>
</dbReference>
<dbReference type="Gene3D" id="1.10.3290.10">
    <property type="entry name" value="Fido-like domain"/>
    <property type="match status" value="1"/>
</dbReference>
<sequence>MSIDLINLRDISQRCSARELADIVLEIYFTSNEISFPINIFKILSDFSIHYQFLPFDDLEGVYSPESEGLVATVGINSKRPYERQRFTAAHELCHHIKDYSVRVSPTNSKDPIERFADEFAGNLLAPERYILQLAKQFENSEGYLEDDDVLRISLVFGVSFMSLYWRFINLKKIKVLPSKKFFTKYQPFKKIESLGLNRLDRVFLRNIINSYSYVPLMDTSPDWYKLKNHLIYNDGRIEGLDLDINTVSEICTDLRIHKRESKYFNEFKDNKNIIETVGHYFVCNQIFRAQTFPNRYELKELHKLLFKLSPDPDLSGEFRTIDNEITGAQIQTVYHGKIEEELYFLDKEIDVLMEKIDQSSFSDVLEKAVVIHHRLTQIHPFTDGNGRLSRAVMNWILKRKNLPPIYVEVSKKQEYLALLLDADKGDTSGLVNFFLEILLKNMVISNANLRMIQHDEAVG</sequence>
<accession>A0A089J1S3</accession>
<dbReference type="Pfam" id="PF02661">
    <property type="entry name" value="Fic"/>
    <property type="match status" value="1"/>
</dbReference>
<protein>
    <recommendedName>
        <fullName evidence="3">Fido domain-containing protein</fullName>
    </recommendedName>
</protein>
<dbReference type="InterPro" id="IPR036597">
    <property type="entry name" value="Fido-like_dom_sf"/>
</dbReference>
<organism evidence="4 5">
    <name type="scientific">Paenibacillus durus</name>
    <name type="common">Paenibacillus azotofixans</name>
    <dbReference type="NCBI Taxonomy" id="44251"/>
    <lineage>
        <taxon>Bacteria</taxon>
        <taxon>Bacillati</taxon>
        <taxon>Bacillota</taxon>
        <taxon>Bacilli</taxon>
        <taxon>Bacillales</taxon>
        <taxon>Paenibacillaceae</taxon>
        <taxon>Paenibacillus</taxon>
    </lineage>
</organism>
<dbReference type="SUPFAM" id="SSF140931">
    <property type="entry name" value="Fic-like"/>
    <property type="match status" value="1"/>
</dbReference>
<dbReference type="eggNOG" id="COG3177">
    <property type="taxonomic scope" value="Bacteria"/>
</dbReference>
<feature type="domain" description="Fido" evidence="3">
    <location>
        <begin position="294"/>
        <end position="437"/>
    </location>
</feature>
<keyword evidence="5" id="KW-1185">Reference proteome</keyword>
<keyword evidence="2" id="KW-0547">Nucleotide-binding</keyword>
<keyword evidence="2" id="KW-0067">ATP-binding</keyword>
<dbReference type="PANTHER" id="PTHR13504:SF38">
    <property type="entry name" value="FIDO DOMAIN-CONTAINING PROTEIN"/>
    <property type="match status" value="1"/>
</dbReference>
<dbReference type="GO" id="GO:0005524">
    <property type="term" value="F:ATP binding"/>
    <property type="evidence" value="ECO:0007669"/>
    <property type="project" value="UniProtKB-KW"/>
</dbReference>
<dbReference type="STRING" id="44251.PDUR_27220"/>
<dbReference type="Gene3D" id="1.10.10.2910">
    <property type="match status" value="1"/>
</dbReference>
<dbReference type="RefSeq" id="WP_042208824.1">
    <property type="nucleotide sequence ID" value="NZ_CP009288.1"/>
</dbReference>
<dbReference type="Pfam" id="PF06114">
    <property type="entry name" value="Peptidase_M78"/>
    <property type="match status" value="1"/>
</dbReference>
<dbReference type="EMBL" id="CP009288">
    <property type="protein sequence ID" value="AIQ15144.1"/>
    <property type="molecule type" value="Genomic_DNA"/>
</dbReference>
<proteinExistence type="predicted"/>